<reference evidence="1 2" key="1">
    <citation type="submission" date="2021-01" db="EMBL/GenBank/DDBJ databases">
        <title>Whole genome shotgun sequence of Asanoa iriomotensis NBRC 100142.</title>
        <authorList>
            <person name="Komaki H."/>
            <person name="Tamura T."/>
        </authorList>
    </citation>
    <scope>NUCLEOTIDE SEQUENCE [LARGE SCALE GENOMIC DNA]</scope>
    <source>
        <strain evidence="1 2">NBRC 100142</strain>
    </source>
</reference>
<organism evidence="1 2">
    <name type="scientific">Asanoa iriomotensis</name>
    <dbReference type="NCBI Taxonomy" id="234613"/>
    <lineage>
        <taxon>Bacteria</taxon>
        <taxon>Bacillati</taxon>
        <taxon>Actinomycetota</taxon>
        <taxon>Actinomycetes</taxon>
        <taxon>Micromonosporales</taxon>
        <taxon>Micromonosporaceae</taxon>
        <taxon>Asanoa</taxon>
    </lineage>
</organism>
<dbReference type="Proteomes" id="UP000624325">
    <property type="component" value="Unassembled WGS sequence"/>
</dbReference>
<comment type="caution">
    <text evidence="1">The sequence shown here is derived from an EMBL/GenBank/DDBJ whole genome shotgun (WGS) entry which is preliminary data.</text>
</comment>
<proteinExistence type="predicted"/>
<dbReference type="EMBL" id="BONC01000016">
    <property type="protein sequence ID" value="GIF56665.1"/>
    <property type="molecule type" value="Genomic_DNA"/>
</dbReference>
<protein>
    <submittedName>
        <fullName evidence="1">Uncharacterized protein</fullName>
    </submittedName>
</protein>
<name>A0ABQ4C2Z5_9ACTN</name>
<evidence type="ECO:0000313" key="1">
    <source>
        <dbReference type="EMBL" id="GIF56665.1"/>
    </source>
</evidence>
<sequence>MRRYTIPRGEDVANLNAALLLVLDHSTVGRPTRQRIARTLKINGLANATQKALVLRSVPLRCHAEIRAALDEEGRQLYTLVLVRAGELLRQPPGVL</sequence>
<keyword evidence="2" id="KW-1185">Reference proteome</keyword>
<evidence type="ECO:0000313" key="2">
    <source>
        <dbReference type="Proteomes" id="UP000624325"/>
    </source>
</evidence>
<gene>
    <name evidence="1" type="ORF">Air01nite_27600</name>
</gene>
<dbReference type="RefSeq" id="WP_203702550.1">
    <property type="nucleotide sequence ID" value="NZ_BAAALU010000001.1"/>
</dbReference>
<accession>A0ABQ4C2Z5</accession>